<dbReference type="Pfam" id="PF02515">
    <property type="entry name" value="CoA_transf_3"/>
    <property type="match status" value="1"/>
</dbReference>
<keyword evidence="1 2" id="KW-0808">Transferase</keyword>
<reference evidence="2 3" key="1">
    <citation type="submission" date="2023-03" db="EMBL/GenBank/DDBJ databases">
        <authorList>
            <person name="Kaur S."/>
            <person name="Espinosa-Saiz D."/>
            <person name="Velazquez E."/>
            <person name="Menendez E."/>
            <person name="diCenzo G.C."/>
        </authorList>
    </citation>
    <scope>NUCLEOTIDE SEQUENCE [LARGE SCALE GENOMIC DNA]</scope>
    <source>
        <strain evidence="2 3">LMG 27395</strain>
        <plasmid evidence="2 3">unnamed</plasmid>
    </source>
</reference>
<geneLocation type="plasmid" evidence="2 3">
    <name>unnamed</name>
</geneLocation>
<dbReference type="InterPro" id="IPR003673">
    <property type="entry name" value="CoA-Trfase_fam_III"/>
</dbReference>
<dbReference type="Gene3D" id="3.30.1540.10">
    <property type="entry name" value="formyl-coa transferase, domain 3"/>
    <property type="match status" value="1"/>
</dbReference>
<dbReference type="InterPro" id="IPR023606">
    <property type="entry name" value="CoA-Trfase_III_dom_1_sf"/>
</dbReference>
<dbReference type="RefSeq" id="WP_280736292.1">
    <property type="nucleotide sequence ID" value="NZ_CP120369.1"/>
</dbReference>
<name>A0ABY8D3B8_9HYPH</name>
<evidence type="ECO:0000256" key="1">
    <source>
        <dbReference type="ARBA" id="ARBA00022679"/>
    </source>
</evidence>
<dbReference type="PANTHER" id="PTHR48207">
    <property type="entry name" value="SUCCINATE--HYDROXYMETHYLGLUTARATE COA-TRANSFERASE"/>
    <property type="match status" value="1"/>
</dbReference>
<dbReference type="EMBL" id="CP120372">
    <property type="protein sequence ID" value="WEX85380.1"/>
    <property type="molecule type" value="Genomic_DNA"/>
</dbReference>
<evidence type="ECO:0000313" key="2">
    <source>
        <dbReference type="EMBL" id="WEX85380.1"/>
    </source>
</evidence>
<accession>A0ABY8D3B8</accession>
<evidence type="ECO:0000313" key="3">
    <source>
        <dbReference type="Proteomes" id="UP001235547"/>
    </source>
</evidence>
<dbReference type="InterPro" id="IPR044855">
    <property type="entry name" value="CoA-Trfase_III_dom3_sf"/>
</dbReference>
<dbReference type="Gene3D" id="3.40.50.10540">
    <property type="entry name" value="Crotonobetainyl-coa:carnitine coa-transferase, domain 1"/>
    <property type="match status" value="1"/>
</dbReference>
<dbReference type="InterPro" id="IPR050483">
    <property type="entry name" value="CoA-transferase_III_domain"/>
</dbReference>
<keyword evidence="3" id="KW-1185">Reference proteome</keyword>
<dbReference type="SUPFAM" id="SSF89796">
    <property type="entry name" value="CoA-transferase family III (CaiB/BaiF)"/>
    <property type="match status" value="1"/>
</dbReference>
<sequence length="444" mass="48792">MLTDWELYSVIGRREVLKLSAQQLGDSARSIEGMMISMSRRIFEGLKVLDFTNNVAGPGASALLADYGAEVIKIERPVSGDDTRGWASNVLENYSWYPWLNRGKKSVTISLTDPDGLAIVKKMVTDADVVLQAFRPGVMRRFGLDYESVATVNPNVVYCSISAYGQTGPKALKPGYDQIAQAYTGLTDMTGEPDGPPTRVRISILDHSTGINAFGSICAALYHRERTREGQHIDVSLVGTAFSMNDVFEEVAEATALGISINATRVGRFSSYPGTGTYRGKGNQYCEIAVNNEKLWGLLCQAMDREDLITDPRSESLLSRLKNAPFLNTIIEDWVASFEDINVALEKLDKFGVPNSKVKAVADLVTDEHLLARGAITDIPAPTSMQARGVATIRARGPWHVLSKTPLQMRKAPDLGEHNVEVLMQYGLNAEEIGRLQEKWNTSK</sequence>
<dbReference type="GO" id="GO:0016740">
    <property type="term" value="F:transferase activity"/>
    <property type="evidence" value="ECO:0007669"/>
    <property type="project" value="UniProtKB-KW"/>
</dbReference>
<dbReference type="PANTHER" id="PTHR48207:SF3">
    <property type="entry name" value="SUCCINATE--HYDROXYMETHYLGLUTARATE COA-TRANSFERASE"/>
    <property type="match status" value="1"/>
</dbReference>
<keyword evidence="2" id="KW-0614">Plasmid</keyword>
<dbReference type="Proteomes" id="UP001235547">
    <property type="component" value="Plasmid unnamed"/>
</dbReference>
<gene>
    <name evidence="2" type="ORF">PYH38_006323</name>
</gene>
<organism evidence="2 3">
    <name type="scientific">Sinorhizobium numidicum</name>
    <dbReference type="NCBI Taxonomy" id="680248"/>
    <lineage>
        <taxon>Bacteria</taxon>
        <taxon>Pseudomonadati</taxon>
        <taxon>Pseudomonadota</taxon>
        <taxon>Alphaproteobacteria</taxon>
        <taxon>Hyphomicrobiales</taxon>
        <taxon>Rhizobiaceae</taxon>
        <taxon>Sinorhizobium/Ensifer group</taxon>
        <taxon>Sinorhizobium</taxon>
    </lineage>
</organism>
<protein>
    <submittedName>
        <fullName evidence="2">CoA transferase</fullName>
    </submittedName>
</protein>
<proteinExistence type="predicted"/>